<dbReference type="Pfam" id="PF00700">
    <property type="entry name" value="Flagellin_C"/>
    <property type="match status" value="1"/>
</dbReference>
<comment type="subcellular location">
    <subcellularLocation>
        <location evidence="3">Secreted</location>
    </subcellularLocation>
    <subcellularLocation>
        <location evidence="3">Bacterial flagellum</location>
    </subcellularLocation>
</comment>
<dbReference type="PANTHER" id="PTHR42792:SF2">
    <property type="entry name" value="FLAGELLIN"/>
    <property type="match status" value="1"/>
</dbReference>
<comment type="function">
    <text evidence="3">Flagellin is the subunit protein which polymerizes to form the filaments of bacterial flagella.</text>
</comment>
<dbReference type="Proteomes" id="UP000237839">
    <property type="component" value="Unassembled WGS sequence"/>
</dbReference>
<dbReference type="AlphaFoldDB" id="A0A2S9GUS9"/>
<evidence type="ECO:0000259" key="5">
    <source>
        <dbReference type="Pfam" id="PF00700"/>
    </source>
</evidence>
<reference evidence="6 7" key="1">
    <citation type="submission" date="2018-02" db="EMBL/GenBank/DDBJ databases">
        <title>Solimicrobium silvestre gen. nov., sp. nov., isolated from alpine forest soil.</title>
        <authorList>
            <person name="Margesin R."/>
            <person name="Albuquerque L."/>
            <person name="Zhang D.-C."/>
            <person name="Froufe H.J.C."/>
            <person name="Severino R."/>
            <person name="Roxo I."/>
            <person name="Egas C."/>
            <person name="Da Costa M.S."/>
        </authorList>
    </citation>
    <scope>NUCLEOTIDE SEQUENCE [LARGE SCALE GENOMIC DNA]</scope>
    <source>
        <strain evidence="6 7">S20-91</strain>
    </source>
</reference>
<dbReference type="SUPFAM" id="SSF64518">
    <property type="entry name" value="Phase 1 flagellin"/>
    <property type="match status" value="1"/>
</dbReference>
<dbReference type="EMBL" id="PUGF01000022">
    <property type="protein sequence ID" value="PRC91487.1"/>
    <property type="molecule type" value="Genomic_DNA"/>
</dbReference>
<gene>
    <name evidence="6" type="ORF">S2091_3765</name>
</gene>
<keyword evidence="6" id="KW-0282">Flagellum</keyword>
<name>A0A2S9GUS9_9BURK</name>
<keyword evidence="6" id="KW-0966">Cell projection</keyword>
<organism evidence="6 7">
    <name type="scientific">Solimicrobium silvestre</name>
    <dbReference type="NCBI Taxonomy" id="2099400"/>
    <lineage>
        <taxon>Bacteria</taxon>
        <taxon>Pseudomonadati</taxon>
        <taxon>Pseudomonadota</taxon>
        <taxon>Betaproteobacteria</taxon>
        <taxon>Burkholderiales</taxon>
        <taxon>Oxalobacteraceae</taxon>
        <taxon>Solimicrobium</taxon>
    </lineage>
</organism>
<feature type="domain" description="Flagellin C-terminal" evidence="5">
    <location>
        <begin position="423"/>
        <end position="508"/>
    </location>
</feature>
<keyword evidence="3" id="KW-0964">Secreted</keyword>
<feature type="domain" description="Flagellin N-terminal" evidence="4">
    <location>
        <begin position="5"/>
        <end position="141"/>
    </location>
</feature>
<evidence type="ECO:0000256" key="2">
    <source>
        <dbReference type="ARBA" id="ARBA00023143"/>
    </source>
</evidence>
<evidence type="ECO:0000259" key="4">
    <source>
        <dbReference type="Pfam" id="PF00669"/>
    </source>
</evidence>
<dbReference type="Gene3D" id="2.170.280.10">
    <property type="entry name" value="f41 fragment of flagellin, middle domain"/>
    <property type="match status" value="1"/>
</dbReference>
<dbReference type="Gene3D" id="2.30.220.10">
    <property type="entry name" value="f41 fragment of flagellin, C-terminal domain"/>
    <property type="match status" value="1"/>
</dbReference>
<accession>A0A2S9GUS9</accession>
<comment type="similarity">
    <text evidence="1 3">Belongs to the bacterial flagellin family.</text>
</comment>
<dbReference type="PANTHER" id="PTHR42792">
    <property type="entry name" value="FLAGELLIN"/>
    <property type="match status" value="1"/>
</dbReference>
<dbReference type="PRINTS" id="PR00207">
    <property type="entry name" value="FLAGELLIN"/>
</dbReference>
<evidence type="ECO:0000313" key="6">
    <source>
        <dbReference type="EMBL" id="PRC91487.1"/>
    </source>
</evidence>
<sequence>MLDAINTNIIALQTEDNLNKSQMSLSTSIQRLSSGLRINSATDDPAGLAIASRMSSQLSGLDQAAQNASTGISMLQTADGGLATTNSLLQSMRSLAVEAANGTNSTTDLASLQVQITQLQAELQQVSTTTQYNGINLIDGSLSNLQFQVGANAGQTISFGIGNAQQTALGNNVVSLTGGAGVAAGDAITEAGVVSSSVSAVNNVQLQTLTVQGNGTTQTISVAISSSAQSIATSINNLTSSTGITANATTTATLAFVTAGTQTFNIDGVGINASYSVSSGYSAAVNAINLQTGNTGVTASLTAAGITLSNTNGADIAVTNTGTNNLTLAGTVNTGTQAAPVFTAGAAVTLSSAASTTTTAVVGGNITFASQGGFAITTSVGTAATGGLFSVVTANGSTLNTVGSINLTTVSGNGTPTGANSALDIIDAAIAQINTSRASLGSLENRFTAAGSNLQTASLNLSSSLSTEQDTNFAAETTNLSRGQILQQAGTAMLAQANSLPNGVLALLR</sequence>
<protein>
    <recommendedName>
        <fullName evidence="3">Flagellin</fullName>
    </recommendedName>
</protein>
<evidence type="ECO:0000313" key="7">
    <source>
        <dbReference type="Proteomes" id="UP000237839"/>
    </source>
</evidence>
<dbReference type="GO" id="GO:0005576">
    <property type="term" value="C:extracellular region"/>
    <property type="evidence" value="ECO:0007669"/>
    <property type="project" value="UniProtKB-SubCell"/>
</dbReference>
<dbReference type="GO" id="GO:0009288">
    <property type="term" value="C:bacterial-type flagellum"/>
    <property type="evidence" value="ECO:0007669"/>
    <property type="project" value="UniProtKB-SubCell"/>
</dbReference>
<comment type="caution">
    <text evidence="6">The sequence shown here is derived from an EMBL/GenBank/DDBJ whole genome shotgun (WGS) entry which is preliminary data.</text>
</comment>
<dbReference type="OrthoDB" id="9796789at2"/>
<keyword evidence="2 3" id="KW-0975">Bacterial flagellum</keyword>
<keyword evidence="7" id="KW-1185">Reference proteome</keyword>
<dbReference type="InterPro" id="IPR001029">
    <property type="entry name" value="Flagellin_N"/>
</dbReference>
<proteinExistence type="inferred from homology"/>
<dbReference type="RefSeq" id="WP_105533514.1">
    <property type="nucleotide sequence ID" value="NZ_PUGF01000022.1"/>
</dbReference>
<dbReference type="Gene3D" id="6.10.10.10">
    <property type="entry name" value="Flagellar export chaperone, C-terminal domain"/>
    <property type="match status" value="1"/>
</dbReference>
<dbReference type="InterPro" id="IPR046358">
    <property type="entry name" value="Flagellin_C"/>
</dbReference>
<dbReference type="InterPro" id="IPR001492">
    <property type="entry name" value="Flagellin"/>
</dbReference>
<dbReference type="GO" id="GO:0005198">
    <property type="term" value="F:structural molecule activity"/>
    <property type="evidence" value="ECO:0007669"/>
    <property type="project" value="UniProtKB-UniRule"/>
</dbReference>
<dbReference type="Gene3D" id="1.20.1330.10">
    <property type="entry name" value="f41 fragment of flagellin, N-terminal domain"/>
    <property type="match status" value="1"/>
</dbReference>
<keyword evidence="6" id="KW-0969">Cilium</keyword>
<dbReference type="Pfam" id="PF00669">
    <property type="entry name" value="Flagellin_N"/>
    <property type="match status" value="1"/>
</dbReference>
<evidence type="ECO:0000256" key="3">
    <source>
        <dbReference type="RuleBase" id="RU362073"/>
    </source>
</evidence>
<evidence type="ECO:0000256" key="1">
    <source>
        <dbReference type="ARBA" id="ARBA00005709"/>
    </source>
</evidence>
<dbReference type="InterPro" id="IPR042187">
    <property type="entry name" value="Flagellin_C_sub2"/>
</dbReference>